<dbReference type="NCBIfam" id="TIGR01026">
    <property type="entry name" value="fliI_yscN"/>
    <property type="match status" value="1"/>
</dbReference>
<evidence type="ECO:0000313" key="10">
    <source>
        <dbReference type="EMBL" id="VAX30399.1"/>
    </source>
</evidence>
<sequence length="441" mass="47674">MNPSLNKTLETIQRSDPMPALGKISEAIGLLLEGYAPHSTIGEVCKIASTKTDQILFAEVVGFRGDKVLMMPLGETRGIGPGSPVVIRGTQASAQIGNTLLGRVIDGLGNPIDDKGDLNTTHERPLYASPLNPLMRKRIQKPIDLGIRAINGLLTCGLGQRVGIFAGSGVGKSVLLGMIARYTTADVNVIALIGERGREVKEFIEKELKEEGLKRSVVIVVTSDQPPLIRRRGAFLAITIAEYFREQGKQVLFMMDSLTRLAHAQREIGLAIGEPPTTKGYTPSVFTLLPNFLERAGTSSSDGSITGLYTVLVEGDDLNDPIPDAVRSILDGHIVLSRSLAASNHYPAIDVLNSASRVMIDLVNEKHQSEAHQLSDLISTYRKAEDLINIGAYKPGSNAKIDQSIALWQKIESFLKQNTKESANLKESIAALHHLIAAPPQ</sequence>
<dbReference type="InterPro" id="IPR000194">
    <property type="entry name" value="ATPase_F1/V1/A1_a/bsu_nucl-bd"/>
</dbReference>
<dbReference type="PROSITE" id="PS00152">
    <property type="entry name" value="ATPASE_ALPHA_BETA"/>
    <property type="match status" value="1"/>
</dbReference>
<feature type="domain" description="AAA+ ATPase" evidence="9">
    <location>
        <begin position="158"/>
        <end position="340"/>
    </location>
</feature>
<keyword evidence="6" id="KW-0653">Protein transport</keyword>
<dbReference type="InterPro" id="IPR040627">
    <property type="entry name" value="T3SS_ATPase_C"/>
</dbReference>
<evidence type="ECO:0000256" key="6">
    <source>
        <dbReference type="ARBA" id="ARBA00022927"/>
    </source>
</evidence>
<keyword evidence="3" id="KW-0963">Cytoplasm</keyword>
<evidence type="ECO:0000256" key="1">
    <source>
        <dbReference type="ARBA" id="ARBA00004496"/>
    </source>
</evidence>
<evidence type="ECO:0000256" key="8">
    <source>
        <dbReference type="ARBA" id="ARBA00034006"/>
    </source>
</evidence>
<keyword evidence="4" id="KW-0547">Nucleotide-binding</keyword>
<dbReference type="CDD" id="cd01136">
    <property type="entry name" value="ATPase_flagellum-secretory_path_III"/>
    <property type="match status" value="1"/>
</dbReference>
<proteinExistence type="predicted"/>
<comment type="catalytic activity">
    <reaction evidence="8">
        <text>ATP + H2O + cellular proteinSide 1 = ADP + phosphate + cellular proteinSide 2.</text>
        <dbReference type="EC" id="7.4.2.8"/>
    </reaction>
</comment>
<dbReference type="Gene3D" id="3.40.50.12240">
    <property type="match status" value="1"/>
</dbReference>
<organism evidence="10">
    <name type="scientific">hydrothermal vent metagenome</name>
    <dbReference type="NCBI Taxonomy" id="652676"/>
    <lineage>
        <taxon>unclassified sequences</taxon>
        <taxon>metagenomes</taxon>
        <taxon>ecological metagenomes</taxon>
    </lineage>
</organism>
<keyword evidence="2" id="KW-0813">Transport</keyword>
<protein>
    <submittedName>
        <fullName evidence="10">Flagellum-specific ATP synthase FliI</fullName>
    </submittedName>
</protein>
<comment type="subcellular location">
    <subcellularLocation>
        <location evidence="1">Cytoplasm</location>
    </subcellularLocation>
</comment>
<evidence type="ECO:0000259" key="9">
    <source>
        <dbReference type="SMART" id="SM00382"/>
    </source>
</evidence>
<dbReference type="SUPFAM" id="SSF52540">
    <property type="entry name" value="P-loop containing nucleoside triphosphate hydrolases"/>
    <property type="match status" value="1"/>
</dbReference>
<dbReference type="Pfam" id="PF18269">
    <property type="entry name" value="T3SS_ATPase_C"/>
    <property type="match status" value="1"/>
</dbReference>
<accession>A0A3B1CJM8</accession>
<evidence type="ECO:0000256" key="7">
    <source>
        <dbReference type="ARBA" id="ARBA00022967"/>
    </source>
</evidence>
<dbReference type="InterPro" id="IPR004100">
    <property type="entry name" value="ATPase_F1/V1/A1_a/bsu_N"/>
</dbReference>
<dbReference type="Pfam" id="PF02874">
    <property type="entry name" value="ATP-synt_ab_N"/>
    <property type="match status" value="1"/>
</dbReference>
<dbReference type="GO" id="GO:0005524">
    <property type="term" value="F:ATP binding"/>
    <property type="evidence" value="ECO:0007669"/>
    <property type="project" value="UniProtKB-KW"/>
</dbReference>
<dbReference type="PANTHER" id="PTHR15184:SF9">
    <property type="entry name" value="SPI-1 TYPE 3 SECRETION SYSTEM ATPASE"/>
    <property type="match status" value="1"/>
</dbReference>
<keyword evidence="5" id="KW-0067">ATP-binding</keyword>
<keyword evidence="7" id="KW-1278">Translocase</keyword>
<dbReference type="SMART" id="SM00382">
    <property type="entry name" value="AAA"/>
    <property type="match status" value="1"/>
</dbReference>
<dbReference type="FunFam" id="3.40.50.12240:FF:000002">
    <property type="entry name" value="Flagellum-specific ATP synthase FliI"/>
    <property type="match status" value="1"/>
</dbReference>
<dbReference type="CDD" id="cd18117">
    <property type="entry name" value="ATP-synt_flagellum-secretory_path_III_N"/>
    <property type="match status" value="1"/>
</dbReference>
<dbReference type="GO" id="GO:0030254">
    <property type="term" value="P:protein secretion by the type III secretion system"/>
    <property type="evidence" value="ECO:0007669"/>
    <property type="project" value="InterPro"/>
</dbReference>
<dbReference type="InterPro" id="IPR027417">
    <property type="entry name" value="P-loop_NTPase"/>
</dbReference>
<dbReference type="Pfam" id="PF00006">
    <property type="entry name" value="ATP-synt_ab"/>
    <property type="match status" value="1"/>
</dbReference>
<evidence type="ECO:0000256" key="5">
    <source>
        <dbReference type="ARBA" id="ARBA00022840"/>
    </source>
</evidence>
<dbReference type="GO" id="GO:0005737">
    <property type="term" value="C:cytoplasm"/>
    <property type="evidence" value="ECO:0007669"/>
    <property type="project" value="UniProtKB-SubCell"/>
</dbReference>
<dbReference type="GO" id="GO:0008564">
    <property type="term" value="F:protein-exporting ATPase activity"/>
    <property type="evidence" value="ECO:0007669"/>
    <property type="project" value="UniProtKB-EC"/>
</dbReference>
<gene>
    <name evidence="10" type="ORF">MNBD_NITROSPIRAE01-682</name>
</gene>
<evidence type="ECO:0000256" key="3">
    <source>
        <dbReference type="ARBA" id="ARBA00022490"/>
    </source>
</evidence>
<evidence type="ECO:0000256" key="4">
    <source>
        <dbReference type="ARBA" id="ARBA00022741"/>
    </source>
</evidence>
<reference evidence="10" key="1">
    <citation type="submission" date="2018-06" db="EMBL/GenBank/DDBJ databases">
        <authorList>
            <person name="Zhirakovskaya E."/>
        </authorList>
    </citation>
    <scope>NUCLEOTIDE SEQUENCE</scope>
</reference>
<dbReference type="GO" id="GO:0016887">
    <property type="term" value="F:ATP hydrolysis activity"/>
    <property type="evidence" value="ECO:0007669"/>
    <property type="project" value="InterPro"/>
</dbReference>
<dbReference type="PANTHER" id="PTHR15184">
    <property type="entry name" value="ATP SYNTHASE"/>
    <property type="match status" value="1"/>
</dbReference>
<dbReference type="GO" id="GO:0030257">
    <property type="term" value="C:type III protein secretion system complex"/>
    <property type="evidence" value="ECO:0007669"/>
    <property type="project" value="InterPro"/>
</dbReference>
<dbReference type="GO" id="GO:0046933">
    <property type="term" value="F:proton-transporting ATP synthase activity, rotational mechanism"/>
    <property type="evidence" value="ECO:0007669"/>
    <property type="project" value="TreeGrafter"/>
</dbReference>
<evidence type="ECO:0000256" key="2">
    <source>
        <dbReference type="ARBA" id="ARBA00022448"/>
    </source>
</evidence>
<name>A0A3B1CJM8_9ZZZZ</name>
<dbReference type="EMBL" id="UOGF01000060">
    <property type="protein sequence ID" value="VAX30399.1"/>
    <property type="molecule type" value="Genomic_DNA"/>
</dbReference>
<dbReference type="InterPro" id="IPR005714">
    <property type="entry name" value="ATPase_T3SS_FliI/YscN"/>
</dbReference>
<dbReference type="InterPro" id="IPR020003">
    <property type="entry name" value="ATPase_a/bsu_AS"/>
</dbReference>
<dbReference type="InterPro" id="IPR050053">
    <property type="entry name" value="ATPase_alpha/beta_chains"/>
</dbReference>
<dbReference type="AlphaFoldDB" id="A0A3B1CJM8"/>
<dbReference type="InterPro" id="IPR003593">
    <property type="entry name" value="AAA+_ATPase"/>
</dbReference>